<proteinExistence type="predicted"/>
<name>A0ABV9DWL1_9ACTN</name>
<evidence type="ECO:0000313" key="2">
    <source>
        <dbReference type="Proteomes" id="UP001595923"/>
    </source>
</evidence>
<keyword evidence="2" id="KW-1185">Reference proteome</keyword>
<accession>A0ABV9DWL1</accession>
<sequence>MAEKTEITLDYLNECRTDKILPMLEDLREHKRVLDDYVGGGHDAPRVYELRVGNHKLLPNAALLDAHLTSSVEKIRDELKALITELEGMDSRLQQADIYFRDVEEDAALTASQLAYIIDPANASALGGRSGNPPGDSSEA</sequence>
<dbReference type="RefSeq" id="WP_378573470.1">
    <property type="nucleotide sequence ID" value="NZ_JBHSFQ010000008.1"/>
</dbReference>
<evidence type="ECO:0000313" key="1">
    <source>
        <dbReference type="EMBL" id="MFC4562335.1"/>
    </source>
</evidence>
<dbReference type="EMBL" id="JBHSFQ010000008">
    <property type="protein sequence ID" value="MFC4562335.1"/>
    <property type="molecule type" value="Genomic_DNA"/>
</dbReference>
<organism evidence="1 2">
    <name type="scientific">Nocardiopsis mangrovi</name>
    <dbReference type="NCBI Taxonomy" id="1179818"/>
    <lineage>
        <taxon>Bacteria</taxon>
        <taxon>Bacillati</taxon>
        <taxon>Actinomycetota</taxon>
        <taxon>Actinomycetes</taxon>
        <taxon>Streptosporangiales</taxon>
        <taxon>Nocardiopsidaceae</taxon>
        <taxon>Nocardiopsis</taxon>
    </lineage>
</organism>
<gene>
    <name evidence="1" type="ORF">ACFO4E_10755</name>
</gene>
<dbReference type="Proteomes" id="UP001595923">
    <property type="component" value="Unassembled WGS sequence"/>
</dbReference>
<protein>
    <submittedName>
        <fullName evidence="1">Uncharacterized protein</fullName>
    </submittedName>
</protein>
<comment type="caution">
    <text evidence="1">The sequence shown here is derived from an EMBL/GenBank/DDBJ whole genome shotgun (WGS) entry which is preliminary data.</text>
</comment>
<reference evidence="2" key="1">
    <citation type="journal article" date="2019" name="Int. J. Syst. Evol. Microbiol.">
        <title>The Global Catalogue of Microorganisms (GCM) 10K type strain sequencing project: providing services to taxonomists for standard genome sequencing and annotation.</title>
        <authorList>
            <consortium name="The Broad Institute Genomics Platform"/>
            <consortium name="The Broad Institute Genome Sequencing Center for Infectious Disease"/>
            <person name="Wu L."/>
            <person name="Ma J."/>
        </authorList>
    </citation>
    <scope>NUCLEOTIDE SEQUENCE [LARGE SCALE GENOMIC DNA]</scope>
    <source>
        <strain evidence="2">XZYJ18</strain>
    </source>
</reference>